<sequence>MSILAAPRYKKKIAPDPQNLKWKNDDNKIGQKMMEKMGWKDGKGLGKDEQGMKNNIKLKANYTQKGLKCGEEEVNVDKTWMSHHDEFSVLLEKLKSKKAVVEDESSDTEEDE</sequence>
<proteinExistence type="predicted"/>
<evidence type="ECO:0000313" key="2">
    <source>
        <dbReference type="WBParaSite" id="JU765_v2.g2590.t1"/>
    </source>
</evidence>
<dbReference type="Proteomes" id="UP000887576">
    <property type="component" value="Unplaced"/>
</dbReference>
<accession>A0AC34R1T0</accession>
<organism evidence="1 2">
    <name type="scientific">Panagrolaimus sp. JU765</name>
    <dbReference type="NCBI Taxonomy" id="591449"/>
    <lineage>
        <taxon>Eukaryota</taxon>
        <taxon>Metazoa</taxon>
        <taxon>Ecdysozoa</taxon>
        <taxon>Nematoda</taxon>
        <taxon>Chromadorea</taxon>
        <taxon>Rhabditida</taxon>
        <taxon>Tylenchina</taxon>
        <taxon>Panagrolaimomorpha</taxon>
        <taxon>Panagrolaimoidea</taxon>
        <taxon>Panagrolaimidae</taxon>
        <taxon>Panagrolaimus</taxon>
    </lineage>
</organism>
<name>A0AC34R1T0_9BILA</name>
<protein>
    <submittedName>
        <fullName evidence="2">G-patch domain-containing protein</fullName>
    </submittedName>
</protein>
<reference evidence="2" key="1">
    <citation type="submission" date="2022-11" db="UniProtKB">
        <authorList>
            <consortium name="WormBaseParasite"/>
        </authorList>
    </citation>
    <scope>IDENTIFICATION</scope>
</reference>
<dbReference type="WBParaSite" id="JU765_v2.g2590.t1">
    <property type="protein sequence ID" value="JU765_v2.g2590.t1"/>
    <property type="gene ID" value="JU765_v2.g2590"/>
</dbReference>
<evidence type="ECO:0000313" key="1">
    <source>
        <dbReference type="Proteomes" id="UP000887576"/>
    </source>
</evidence>